<evidence type="ECO:0000256" key="8">
    <source>
        <dbReference type="ARBA" id="ARBA00029656"/>
    </source>
</evidence>
<comment type="subcellular location">
    <subcellularLocation>
        <location evidence="1">Cytoplasm</location>
    </subcellularLocation>
</comment>
<proteinExistence type="inferred from homology"/>
<dbReference type="PROSITE" id="PS00758">
    <property type="entry name" value="ARGE_DAPE_CPG2_1"/>
    <property type="match status" value="1"/>
</dbReference>
<dbReference type="Pfam" id="PF01546">
    <property type="entry name" value="Peptidase_M20"/>
    <property type="match status" value="1"/>
</dbReference>
<feature type="binding site" evidence="10">
    <location>
        <position position="111"/>
    </location>
    <ligand>
        <name>Zn(2+)</name>
        <dbReference type="ChEBI" id="CHEBI:29105"/>
        <label>2</label>
    </ligand>
</feature>
<evidence type="ECO:0000256" key="2">
    <source>
        <dbReference type="ARBA" id="ARBA00006247"/>
    </source>
</evidence>
<dbReference type="OrthoDB" id="3064516at2759"/>
<name>A0A9Q0S275_9DIPT</name>
<dbReference type="FunFam" id="3.40.630.10:FF:000019">
    <property type="entry name" value="Aminoacylase 1"/>
    <property type="match status" value="1"/>
</dbReference>
<dbReference type="InterPro" id="IPR001261">
    <property type="entry name" value="ArgE/DapE_CS"/>
</dbReference>
<dbReference type="Pfam" id="PF07687">
    <property type="entry name" value="M20_dimer"/>
    <property type="match status" value="1"/>
</dbReference>
<comment type="cofactor">
    <cofactor evidence="10">
        <name>Zn(2+)</name>
        <dbReference type="ChEBI" id="CHEBI:29105"/>
    </cofactor>
    <text evidence="10">Binds 2 Zn(2+) ions per subunit.</text>
</comment>
<gene>
    <name evidence="12" type="primary">ACY1_2</name>
    <name evidence="12" type="ORF">Bhyg_05672</name>
</gene>
<evidence type="ECO:0000313" key="13">
    <source>
        <dbReference type="Proteomes" id="UP001151699"/>
    </source>
</evidence>
<organism evidence="12 13">
    <name type="scientific">Pseudolycoriella hygida</name>
    <dbReference type="NCBI Taxonomy" id="35572"/>
    <lineage>
        <taxon>Eukaryota</taxon>
        <taxon>Metazoa</taxon>
        <taxon>Ecdysozoa</taxon>
        <taxon>Arthropoda</taxon>
        <taxon>Hexapoda</taxon>
        <taxon>Insecta</taxon>
        <taxon>Pterygota</taxon>
        <taxon>Neoptera</taxon>
        <taxon>Endopterygota</taxon>
        <taxon>Diptera</taxon>
        <taxon>Nematocera</taxon>
        <taxon>Sciaroidea</taxon>
        <taxon>Sciaridae</taxon>
        <taxon>Pseudolycoriella</taxon>
    </lineage>
</organism>
<feature type="binding site" evidence="10">
    <location>
        <position position="370"/>
    </location>
    <ligand>
        <name>Zn(2+)</name>
        <dbReference type="ChEBI" id="CHEBI:29105"/>
        <label>2</label>
    </ligand>
</feature>
<dbReference type="EMBL" id="WJQU01000002">
    <property type="protein sequence ID" value="KAJ6640740.1"/>
    <property type="molecule type" value="Genomic_DNA"/>
</dbReference>
<dbReference type="Proteomes" id="UP001151699">
    <property type="component" value="Chromosome B"/>
</dbReference>
<sequence>MAKWADNEEIQIFQEYLKIPSVHPDIDYGLCVEFLKRQAASLDLPIAIHHPANEKNPLIVITWTGSEPELPSIMLNSHMDVVPVFEDHWTHAPFGAEIDSEGKIYGRGAQDMKSLGTQYLGAIRSLKRDGINQLKRTVHVTFTPDEEMGGGQGMKEFVKTDAFKDLNIGLYLDEAAASEDNDFFLFNAERTIYAIELICNGQSGHGSSPLENTPGEKVRYLLDKFMDYRSDEIKKIGAGVPLGEVTNINLTMINGGVQKNVVPAYIKLVFDIRLAVGVDQDAFEAMILRWCEEAGGDIVLRHLLREPTAPVSVTDDTNPFWVAFKSATDELGLKLNVIASPGCTDARFIRLQKIPAFGFSPMHNTKRTLHDHDEFVYADGYLEGINIYTKIISKVANV</sequence>
<feature type="binding site" evidence="10">
    <location>
        <position position="174"/>
    </location>
    <ligand>
        <name>Zn(2+)</name>
        <dbReference type="ChEBI" id="CHEBI:29105"/>
        <label>1</label>
    </ligand>
</feature>
<keyword evidence="7 10" id="KW-0862">Zinc</keyword>
<dbReference type="InterPro" id="IPR011650">
    <property type="entry name" value="Peptidase_M20_dimer"/>
</dbReference>
<feature type="domain" description="Peptidase M20 dimerisation" evidence="11">
    <location>
        <begin position="188"/>
        <end position="295"/>
    </location>
</feature>
<dbReference type="InterPro" id="IPR002933">
    <property type="entry name" value="Peptidase_M20"/>
</dbReference>
<dbReference type="InterPro" id="IPR052083">
    <property type="entry name" value="Aminoacylase-1_M20A"/>
</dbReference>
<dbReference type="EC" id="3.5.1.14" evidence="3"/>
<evidence type="ECO:0000256" key="1">
    <source>
        <dbReference type="ARBA" id="ARBA00004496"/>
    </source>
</evidence>
<keyword evidence="6" id="KW-0378">Hydrolase</keyword>
<dbReference type="PANTHER" id="PTHR45892">
    <property type="entry name" value="AMINOACYLASE-1"/>
    <property type="match status" value="1"/>
</dbReference>
<feature type="non-terminal residue" evidence="12">
    <location>
        <position position="398"/>
    </location>
</feature>
<evidence type="ECO:0000256" key="6">
    <source>
        <dbReference type="ARBA" id="ARBA00022801"/>
    </source>
</evidence>
<dbReference type="SUPFAM" id="SSF55031">
    <property type="entry name" value="Bacterial exopeptidase dimerisation domain"/>
    <property type="match status" value="1"/>
</dbReference>
<feature type="active site" description="Proton acceptor" evidence="9">
    <location>
        <position position="146"/>
    </location>
</feature>
<accession>A0A9Q0S275</accession>
<reference evidence="12" key="1">
    <citation type="submission" date="2022-07" db="EMBL/GenBank/DDBJ databases">
        <authorList>
            <person name="Trinca V."/>
            <person name="Uliana J.V.C."/>
            <person name="Torres T.T."/>
            <person name="Ward R.J."/>
            <person name="Monesi N."/>
        </authorList>
    </citation>
    <scope>NUCLEOTIDE SEQUENCE</scope>
    <source>
        <strain evidence="12">HSMRA1968</strain>
        <tissue evidence="12">Whole embryos</tissue>
    </source>
</reference>
<evidence type="ECO:0000256" key="4">
    <source>
        <dbReference type="ARBA" id="ARBA00022490"/>
    </source>
</evidence>
<evidence type="ECO:0000256" key="10">
    <source>
        <dbReference type="PIRSR" id="PIRSR036696-2"/>
    </source>
</evidence>
<evidence type="ECO:0000256" key="7">
    <source>
        <dbReference type="ARBA" id="ARBA00022833"/>
    </source>
</evidence>
<dbReference type="GO" id="GO:0046872">
    <property type="term" value="F:metal ion binding"/>
    <property type="evidence" value="ECO:0007669"/>
    <property type="project" value="UniProtKB-KW"/>
</dbReference>
<dbReference type="PANTHER" id="PTHR45892:SF1">
    <property type="entry name" value="AMINOACYLASE-1"/>
    <property type="match status" value="1"/>
</dbReference>
<dbReference type="GO" id="GO:0004046">
    <property type="term" value="F:aminoacylase activity"/>
    <property type="evidence" value="ECO:0007669"/>
    <property type="project" value="UniProtKB-EC"/>
</dbReference>
<dbReference type="InterPro" id="IPR036264">
    <property type="entry name" value="Bact_exopeptidase_dim_dom"/>
</dbReference>
<dbReference type="Gene3D" id="3.40.630.10">
    <property type="entry name" value="Zn peptidases"/>
    <property type="match status" value="1"/>
</dbReference>
<dbReference type="PIRSF" id="PIRSF036696">
    <property type="entry name" value="ACY-1"/>
    <property type="match status" value="1"/>
</dbReference>
<keyword evidence="5 10" id="KW-0479">Metal-binding</keyword>
<evidence type="ECO:0000256" key="9">
    <source>
        <dbReference type="PIRSR" id="PIRSR036696-1"/>
    </source>
</evidence>
<dbReference type="Gene3D" id="3.30.70.360">
    <property type="match status" value="1"/>
</dbReference>
<evidence type="ECO:0000259" key="11">
    <source>
        <dbReference type="Pfam" id="PF07687"/>
    </source>
</evidence>
<feature type="binding site" evidence="10">
    <location>
        <position position="78"/>
    </location>
    <ligand>
        <name>Zn(2+)</name>
        <dbReference type="ChEBI" id="CHEBI:29105"/>
        <label>1</label>
    </ligand>
</feature>
<evidence type="ECO:0000256" key="5">
    <source>
        <dbReference type="ARBA" id="ARBA00022723"/>
    </source>
</evidence>
<evidence type="ECO:0000256" key="3">
    <source>
        <dbReference type="ARBA" id="ARBA00011913"/>
    </source>
</evidence>
<dbReference type="GO" id="GO:0006520">
    <property type="term" value="P:amino acid metabolic process"/>
    <property type="evidence" value="ECO:0007669"/>
    <property type="project" value="InterPro"/>
</dbReference>
<dbReference type="NCBIfam" id="TIGR01880">
    <property type="entry name" value="Ac-peptdase-euk"/>
    <property type="match status" value="1"/>
</dbReference>
<comment type="similarity">
    <text evidence="2">Belongs to the peptidase M20A family.</text>
</comment>
<feature type="binding site" evidence="10">
    <location>
        <position position="147"/>
    </location>
    <ligand>
        <name>Zn(2+)</name>
        <dbReference type="ChEBI" id="CHEBI:29105"/>
        <label>2</label>
    </ligand>
</feature>
<dbReference type="SUPFAM" id="SSF53187">
    <property type="entry name" value="Zn-dependent exopeptidases"/>
    <property type="match status" value="1"/>
</dbReference>
<protein>
    <recommendedName>
        <fullName evidence="3">N-acyl-aliphatic-L-amino acid amidohydrolase</fullName>
        <ecNumber evidence="3">3.5.1.14</ecNumber>
    </recommendedName>
    <alternativeName>
        <fullName evidence="8">N-acyl-L-amino-acid amidohydrolase</fullName>
    </alternativeName>
</protein>
<dbReference type="Gene3D" id="1.10.150.900">
    <property type="match status" value="1"/>
</dbReference>
<comment type="caution">
    <text evidence="12">The sequence shown here is derived from an EMBL/GenBank/DDBJ whole genome shotgun (WGS) entry which is preliminary data.</text>
</comment>
<keyword evidence="13" id="KW-1185">Reference proteome</keyword>
<feature type="binding site" evidence="10">
    <location>
        <position position="111"/>
    </location>
    <ligand>
        <name>Zn(2+)</name>
        <dbReference type="ChEBI" id="CHEBI:29105"/>
        <label>1</label>
    </ligand>
</feature>
<feature type="active site" evidence="9">
    <location>
        <position position="80"/>
    </location>
</feature>
<dbReference type="AlphaFoldDB" id="A0A9Q0S275"/>
<evidence type="ECO:0000313" key="12">
    <source>
        <dbReference type="EMBL" id="KAJ6640740.1"/>
    </source>
</evidence>
<keyword evidence="4" id="KW-0963">Cytoplasm</keyword>
<dbReference type="InterPro" id="IPR010159">
    <property type="entry name" value="N-acyl_aa_amidohydrolase"/>
</dbReference>
<dbReference type="GO" id="GO:0005737">
    <property type="term" value="C:cytoplasm"/>
    <property type="evidence" value="ECO:0007669"/>
    <property type="project" value="UniProtKB-SubCell"/>
</dbReference>